<evidence type="ECO:0000313" key="7">
    <source>
        <dbReference type="EMBL" id="PSW99777.1"/>
    </source>
</evidence>
<dbReference type="InterPro" id="IPR005653">
    <property type="entry name" value="OstA-like_N"/>
</dbReference>
<reference evidence="6 9" key="1">
    <citation type="submission" date="2018-01" db="EMBL/GenBank/DDBJ databases">
        <title>Whole genome sequencing of Histamine producing bacteria.</title>
        <authorList>
            <person name="Butler K."/>
        </authorList>
    </citation>
    <scope>NUCLEOTIDE SEQUENCE [LARGE SCALE GENOMIC DNA]</scope>
    <source>
        <strain evidence="7 8">ATCC 51761</strain>
        <strain evidence="6 9">NCIMB 13481</strain>
    </source>
</reference>
<dbReference type="Proteomes" id="UP000241190">
    <property type="component" value="Unassembled WGS sequence"/>
</dbReference>
<dbReference type="PANTHER" id="PTHR36504:SF1">
    <property type="entry name" value="LIPOPOLYSACCHARIDE EXPORT SYSTEM PROTEIN LPTA"/>
    <property type="match status" value="1"/>
</dbReference>
<evidence type="ECO:0000313" key="6">
    <source>
        <dbReference type="EMBL" id="PSV96857.1"/>
    </source>
</evidence>
<evidence type="ECO:0000313" key="9">
    <source>
        <dbReference type="Proteomes" id="UP000241954"/>
    </source>
</evidence>
<dbReference type="NCBIfam" id="TIGR03002">
    <property type="entry name" value="outer_YhbN_LptA"/>
    <property type="match status" value="1"/>
</dbReference>
<dbReference type="InterPro" id="IPR014340">
    <property type="entry name" value="LptA"/>
</dbReference>
<evidence type="ECO:0000313" key="8">
    <source>
        <dbReference type="Proteomes" id="UP000241190"/>
    </source>
</evidence>
<protein>
    <submittedName>
        <fullName evidence="6">Lipopolysaccharide transport periplasmic protein LptA</fullName>
    </submittedName>
</protein>
<dbReference type="Proteomes" id="UP000241954">
    <property type="component" value="Unassembled WGS sequence"/>
</dbReference>
<dbReference type="InterPro" id="IPR052037">
    <property type="entry name" value="LPS_export_LptA"/>
</dbReference>
<evidence type="ECO:0000256" key="1">
    <source>
        <dbReference type="ARBA" id="ARBA00022448"/>
    </source>
</evidence>
<keyword evidence="2 4" id="KW-0732">Signal</keyword>
<dbReference type="RefSeq" id="WP_045035503.1">
    <property type="nucleotide sequence ID" value="NZ_CAMQYU010000031.1"/>
</dbReference>
<dbReference type="GO" id="GO:0009279">
    <property type="term" value="C:cell outer membrane"/>
    <property type="evidence" value="ECO:0007669"/>
    <property type="project" value="TreeGrafter"/>
</dbReference>
<dbReference type="GO" id="GO:0017089">
    <property type="term" value="F:glycolipid transfer activity"/>
    <property type="evidence" value="ECO:0007669"/>
    <property type="project" value="TreeGrafter"/>
</dbReference>
<dbReference type="EMBL" id="PYOP01000001">
    <property type="protein sequence ID" value="PSW99777.1"/>
    <property type="molecule type" value="Genomic_DNA"/>
</dbReference>
<dbReference type="Pfam" id="PF03968">
    <property type="entry name" value="LptD_N"/>
    <property type="match status" value="1"/>
</dbReference>
<dbReference type="GO" id="GO:0015920">
    <property type="term" value="P:lipopolysaccharide transport"/>
    <property type="evidence" value="ECO:0007669"/>
    <property type="project" value="InterPro"/>
</dbReference>
<dbReference type="Gene3D" id="2.60.450.10">
    <property type="entry name" value="Lipopolysaccharide (LPS) transport protein A like domain"/>
    <property type="match status" value="1"/>
</dbReference>
<dbReference type="EMBL" id="PYLW01000009">
    <property type="protein sequence ID" value="PSV96857.1"/>
    <property type="molecule type" value="Genomic_DNA"/>
</dbReference>
<dbReference type="AlphaFoldDB" id="A0A0D8Q7D4"/>
<keyword evidence="1" id="KW-0813">Transport</keyword>
<organism evidence="6 9">
    <name type="scientific">Photobacterium iliopiscarium</name>
    <dbReference type="NCBI Taxonomy" id="56192"/>
    <lineage>
        <taxon>Bacteria</taxon>
        <taxon>Pseudomonadati</taxon>
        <taxon>Pseudomonadota</taxon>
        <taxon>Gammaproteobacteria</taxon>
        <taxon>Vibrionales</taxon>
        <taxon>Vibrionaceae</taxon>
        <taxon>Photobacterium</taxon>
    </lineage>
</organism>
<evidence type="ECO:0000256" key="4">
    <source>
        <dbReference type="SAM" id="SignalP"/>
    </source>
</evidence>
<keyword evidence="8" id="KW-1185">Reference proteome</keyword>
<sequence>MKIKLFTATLLLLLSASVFAATAETALPIQLSSVTQDVDVVNNTTTLIGKVDIVQGGITIKADKAVIKLNSKTKELKTIEVYGKPAHFKRVMKDGKVINGESSYGIYTPSNSMMVLKKNAKITQDGNIIRANTISYNLKAQFMKATGTKSQQVKTKLLPETK</sequence>
<dbReference type="STRING" id="56192.UB38_09495"/>
<comment type="caution">
    <text evidence="6">The sequence shown here is derived from an EMBL/GenBank/DDBJ whole genome shotgun (WGS) entry which is preliminary data.</text>
</comment>
<gene>
    <name evidence="6" type="primary">lptA</name>
    <name evidence="6" type="ORF">C9I88_10180</name>
    <name evidence="7" type="ORF">C9J52_00830</name>
</gene>
<name>A0A0D8Q7D4_9GAMM</name>
<keyword evidence="3" id="KW-0574">Periplasm</keyword>
<feature type="chain" id="PRO_5030006089" evidence="4">
    <location>
        <begin position="21"/>
        <end position="162"/>
    </location>
</feature>
<dbReference type="PANTHER" id="PTHR36504">
    <property type="entry name" value="LIPOPOLYSACCHARIDE EXPORT SYSTEM PROTEIN LPTA"/>
    <property type="match status" value="1"/>
</dbReference>
<dbReference type="GO" id="GO:0030288">
    <property type="term" value="C:outer membrane-bounded periplasmic space"/>
    <property type="evidence" value="ECO:0007669"/>
    <property type="project" value="TreeGrafter"/>
</dbReference>
<proteinExistence type="predicted"/>
<dbReference type="GO" id="GO:0001530">
    <property type="term" value="F:lipopolysaccharide binding"/>
    <property type="evidence" value="ECO:0007669"/>
    <property type="project" value="InterPro"/>
</dbReference>
<evidence type="ECO:0000259" key="5">
    <source>
        <dbReference type="Pfam" id="PF03968"/>
    </source>
</evidence>
<accession>A0A0D8Q7D4</accession>
<evidence type="ECO:0000256" key="2">
    <source>
        <dbReference type="ARBA" id="ARBA00022729"/>
    </source>
</evidence>
<feature type="domain" description="Organic solvent tolerance-like N-terminal" evidence="5">
    <location>
        <begin position="32"/>
        <end position="141"/>
    </location>
</feature>
<evidence type="ECO:0000256" key="3">
    <source>
        <dbReference type="ARBA" id="ARBA00022764"/>
    </source>
</evidence>
<feature type="signal peptide" evidence="4">
    <location>
        <begin position="1"/>
        <end position="20"/>
    </location>
</feature>